<feature type="compositionally biased region" description="Basic and acidic residues" evidence="6">
    <location>
        <begin position="101"/>
        <end position="134"/>
    </location>
</feature>
<evidence type="ECO:0000256" key="4">
    <source>
        <dbReference type="ARBA" id="ARBA00022989"/>
    </source>
</evidence>
<evidence type="ECO:0000256" key="7">
    <source>
        <dbReference type="SAM" id="Phobius"/>
    </source>
</evidence>
<feature type="region of interest" description="Disordered" evidence="6">
    <location>
        <begin position="1181"/>
        <end position="1218"/>
    </location>
</feature>
<reference evidence="8" key="2">
    <citation type="journal article" date="2019" name="IMA Fungus">
        <title>Genome sequencing and comparison of five Tilletia species to identify candidate genes for the detection of regulated species infecting wheat.</title>
        <authorList>
            <person name="Nguyen H.D.T."/>
            <person name="Sultana T."/>
            <person name="Kesanakurti P."/>
            <person name="Hambleton S."/>
        </authorList>
    </citation>
    <scope>NUCLEOTIDE SEQUENCE</scope>
    <source>
        <strain evidence="8">DAOMC 236422</strain>
    </source>
</reference>
<dbReference type="Pfam" id="PF05277">
    <property type="entry name" value="DUF726"/>
    <property type="match status" value="1"/>
</dbReference>
<feature type="region of interest" description="Disordered" evidence="6">
    <location>
        <begin position="1105"/>
        <end position="1167"/>
    </location>
</feature>
<name>A0A8X7T304_9BASI</name>
<dbReference type="PANTHER" id="PTHR17920">
    <property type="entry name" value="TRANSMEMBRANE AND COILED-COIL DOMAIN-CONTAINING PROTEIN 4 TMCO4"/>
    <property type="match status" value="1"/>
</dbReference>
<feature type="transmembrane region" description="Helical" evidence="7">
    <location>
        <begin position="748"/>
        <end position="772"/>
    </location>
</feature>
<reference evidence="8" key="1">
    <citation type="submission" date="2016-04" db="EMBL/GenBank/DDBJ databases">
        <authorList>
            <person name="Nguyen H.D."/>
            <person name="Samba Siva P."/>
            <person name="Cullis J."/>
            <person name="Levesque C.A."/>
            <person name="Hambleton S."/>
        </authorList>
    </citation>
    <scope>NUCLEOTIDE SEQUENCE</scope>
    <source>
        <strain evidence="8">DAOMC 236422</strain>
    </source>
</reference>
<comment type="subcellular location">
    <subcellularLocation>
        <location evidence="1">Membrane</location>
        <topology evidence="1">Multi-pass membrane protein</topology>
    </subcellularLocation>
</comment>
<dbReference type="InterPro" id="IPR029058">
    <property type="entry name" value="AB_hydrolase_fold"/>
</dbReference>
<protein>
    <recommendedName>
        <fullName evidence="10">DUF726-domain-containing protein</fullName>
    </recommendedName>
</protein>
<evidence type="ECO:0000256" key="2">
    <source>
        <dbReference type="ARBA" id="ARBA00009824"/>
    </source>
</evidence>
<feature type="region of interest" description="Disordered" evidence="6">
    <location>
        <begin position="1243"/>
        <end position="1481"/>
    </location>
</feature>
<feature type="compositionally biased region" description="Acidic residues" evidence="6">
    <location>
        <begin position="475"/>
        <end position="489"/>
    </location>
</feature>
<keyword evidence="3 7" id="KW-0812">Transmembrane</keyword>
<feature type="compositionally biased region" description="Gly residues" evidence="6">
    <location>
        <begin position="1379"/>
        <end position="1397"/>
    </location>
</feature>
<feature type="compositionally biased region" description="Low complexity" evidence="6">
    <location>
        <begin position="68"/>
        <end position="85"/>
    </location>
</feature>
<sequence>MSSSLDPKKQDDDDDGEWQEMPVLRSAQMPKSAFHDLDDDELKKYKYRPPSPTNLPPPPVTENKRSSRSFFGSSSKSGSASAGSRNKPAASRTGNATGRILDIDDARGYNWRSKPEHMGGGHDDDSHGDRKSEGSRSGSEDEDDGGVKGYTQLRIDEDEEAEQIHAATEYLFGGGANASGGADKNPEGAEADMDAQGYDQDLSSTNPLSQLATTKQLLTEQQKIAYVGLCSLAMRDMVRQLERIPGKEPGVVAARQSAEEWRVSVMGRLYKHMDIDTSEQVMIDSLAHHGVLIEDLAPALIMTHKVRNPDYDPEAARQKAEDEGDDADKGKENDGEENSTVAKPSSAEPSIVKADGNKDTDKSRAPTTAAETTADAAKAEGEPDVTPTTAPPAPAPALLTSSSAESANEEVEAPLAAPTTSPLDKPRNSDELSFKDADLGDGDIGGGDVEDADIGDGDAGYGDIGGGDIGGGDIGDGDIGDGDIGDGDGDIGTSSVTSPAAAAAASRHSRQRSSVASSSAAKLALDNEKLKEAEEDSGDLASTTALAAPPTSEPSKIGDEDITAAANAEDGARTPKAPRSDSIDDIVPASARDSDKPEPEPPEDEETKAPILVDPNTAGQIDAQLSTVRPSLGPSLGLTSEPIPIEPPPAALEGVTTSLSTSDKDITLDIRWTVLCDLFLVLMADSIYDARSRVLLERVAEALSLTWMDVTQFEKRITDALEIEEGVDKLRNKKVIAEREKLARKKRYVMMGLATVGGGLVIGLSAGLLAPVIGAGLGAALGAVGIGGTGTFLGGVGGAAIITTTGTLGGAGIAGKGMSRRTRSVKTFTFKAIHNNKRVSCIVGMPGFTSGAQDDVRLPFSVIDSIMGDVFSVLWEPEMMQEMGNSLSILWNETLTQGVQQLLALTVAGGLVGALAWPLWLLKLGYLIDNPWSNALDRAKAAGLILADVLAKRQIGVRPITLVGFSLGARAIFYALVELARIKAFGVVQNVYIMGTPVTAADRVWKEARSVVAGRFVNVFSRSDWILGYLYRATSGGLRSIAGLHPVEVMPDIENVDVTHVIPGHLAYRALMPLVLSELQFRTTADYFDEPVDVDKIPIRQVVNEEEEQPVEEEKSGRFTKLFRRSDSKGAGEKTPDKGSMSRNASSSSVPAPVEKQLPSTRPPIEEYDEDLPERMEHPIESVQPPQSAPLPPTVQPPPYRDSHETVVTPARMSLPSPHFDADAILAELRESGIQVRELESSLPPLVASSSSVNNPPTSARRSTLTVHNPPSPVHDRSRSNSFTAAPSPSPSLLSPPSPAGLSSFSGGGGGASPTIATMTMAMDQHHAAAGGLPSPVPKSTGSMSFNQQEDLGTARDRGLSRQLPSLSSTSMLSPGHEMGQGSGSGGLNMSFGGSGSGMKSAEPSAPAVPRKSSMSSNFAPYDHSGWGASSASVGLNGGMPMVPPQEPALTFGGEDGELSFNDNPPRPPAAAPWNSDNPWG</sequence>
<feature type="compositionally biased region" description="Basic and acidic residues" evidence="6">
    <location>
        <begin position="33"/>
        <end position="44"/>
    </location>
</feature>
<dbReference type="InterPro" id="IPR029024">
    <property type="entry name" value="TerB-like"/>
</dbReference>
<keyword evidence="4 7" id="KW-1133">Transmembrane helix</keyword>
<feature type="compositionally biased region" description="Low complexity" evidence="6">
    <location>
        <begin position="1364"/>
        <end position="1375"/>
    </location>
</feature>
<organism evidence="8 9">
    <name type="scientific">Tilletia walkeri</name>
    <dbReference type="NCBI Taxonomy" id="117179"/>
    <lineage>
        <taxon>Eukaryota</taxon>
        <taxon>Fungi</taxon>
        <taxon>Dikarya</taxon>
        <taxon>Basidiomycota</taxon>
        <taxon>Ustilaginomycotina</taxon>
        <taxon>Exobasidiomycetes</taxon>
        <taxon>Tilletiales</taxon>
        <taxon>Tilletiaceae</taxon>
        <taxon>Tilletia</taxon>
    </lineage>
</organism>
<evidence type="ECO:0000313" key="8">
    <source>
        <dbReference type="EMBL" id="KAE8266846.1"/>
    </source>
</evidence>
<feature type="compositionally biased region" description="Gly residues" evidence="6">
    <location>
        <begin position="457"/>
        <end position="474"/>
    </location>
</feature>
<evidence type="ECO:0000256" key="1">
    <source>
        <dbReference type="ARBA" id="ARBA00004141"/>
    </source>
</evidence>
<feature type="transmembrane region" description="Helical" evidence="7">
    <location>
        <begin position="902"/>
        <end position="921"/>
    </location>
</feature>
<feature type="compositionally biased region" description="Low complexity" evidence="6">
    <location>
        <begin position="396"/>
        <end position="406"/>
    </location>
</feature>
<gene>
    <name evidence="8" type="ORF">A4X09_0g5503</name>
</gene>
<evidence type="ECO:0000256" key="3">
    <source>
        <dbReference type="ARBA" id="ARBA00022692"/>
    </source>
</evidence>
<dbReference type="SUPFAM" id="SSF158682">
    <property type="entry name" value="TerB-like"/>
    <property type="match status" value="1"/>
</dbReference>
<feature type="compositionally biased region" description="Low complexity" evidence="6">
    <location>
        <begin position="540"/>
        <end position="555"/>
    </location>
</feature>
<feature type="compositionally biased region" description="Low complexity" evidence="6">
    <location>
        <begin position="1243"/>
        <end position="1260"/>
    </location>
</feature>
<feature type="compositionally biased region" description="Basic and acidic residues" evidence="6">
    <location>
        <begin position="570"/>
        <end position="582"/>
    </location>
</feature>
<proteinExistence type="inferred from homology"/>
<feature type="compositionally biased region" description="Pro residues" evidence="6">
    <location>
        <begin position="1288"/>
        <end position="1299"/>
    </location>
</feature>
<evidence type="ECO:0000313" key="9">
    <source>
        <dbReference type="Proteomes" id="UP000078113"/>
    </source>
</evidence>
<feature type="region of interest" description="Disordered" evidence="6">
    <location>
        <begin position="1"/>
        <end position="148"/>
    </location>
</feature>
<feature type="compositionally biased region" description="Basic and acidic residues" evidence="6">
    <location>
        <begin position="307"/>
        <end position="333"/>
    </location>
</feature>
<dbReference type="InterPro" id="IPR007941">
    <property type="entry name" value="DUF726"/>
</dbReference>
<keyword evidence="5 7" id="KW-0472">Membrane</keyword>
<comment type="similarity">
    <text evidence="2">Belongs to the TMCO4 family.</text>
</comment>
<feature type="compositionally biased region" description="Polar residues" evidence="6">
    <location>
        <begin position="1141"/>
        <end position="1150"/>
    </location>
</feature>
<feature type="compositionally biased region" description="Basic and acidic residues" evidence="6">
    <location>
        <begin position="1124"/>
        <end position="1137"/>
    </location>
</feature>
<feature type="compositionally biased region" description="Basic and acidic residues" evidence="6">
    <location>
        <begin position="1"/>
        <end position="11"/>
    </location>
</feature>
<evidence type="ECO:0000256" key="5">
    <source>
        <dbReference type="ARBA" id="ARBA00023136"/>
    </source>
</evidence>
<dbReference type="PANTHER" id="PTHR17920:SF3">
    <property type="entry name" value="TRANSMEMBRANE AND COILED-COIL DOMAIN-CONTAINING PROTEIN 4"/>
    <property type="match status" value="1"/>
</dbReference>
<feature type="compositionally biased region" description="Basic and acidic residues" evidence="6">
    <location>
        <begin position="355"/>
        <end position="364"/>
    </location>
</feature>
<accession>A0A8X7T304</accession>
<dbReference type="EMBL" id="LWDG02000287">
    <property type="protein sequence ID" value="KAE8266846.1"/>
    <property type="molecule type" value="Genomic_DNA"/>
</dbReference>
<feature type="compositionally biased region" description="Low complexity" evidence="6">
    <location>
        <begin position="491"/>
        <end position="524"/>
    </location>
</feature>
<feature type="compositionally biased region" description="Polar residues" evidence="6">
    <location>
        <begin position="1338"/>
        <end position="1351"/>
    </location>
</feature>
<keyword evidence="9" id="KW-1185">Reference proteome</keyword>
<evidence type="ECO:0000256" key="6">
    <source>
        <dbReference type="SAM" id="MobiDB-lite"/>
    </source>
</evidence>
<feature type="compositionally biased region" description="Pro residues" evidence="6">
    <location>
        <begin position="49"/>
        <end position="60"/>
    </location>
</feature>
<evidence type="ECO:0008006" key="10">
    <source>
        <dbReference type="Google" id="ProtNLM"/>
    </source>
</evidence>
<dbReference type="GO" id="GO:0016020">
    <property type="term" value="C:membrane"/>
    <property type="evidence" value="ECO:0007669"/>
    <property type="project" value="UniProtKB-SubCell"/>
</dbReference>
<feature type="region of interest" description="Disordered" evidence="6">
    <location>
        <begin position="307"/>
        <end position="614"/>
    </location>
</feature>
<dbReference type="SUPFAM" id="SSF53474">
    <property type="entry name" value="alpha/beta-Hydrolases"/>
    <property type="match status" value="1"/>
</dbReference>
<dbReference type="Proteomes" id="UP000078113">
    <property type="component" value="Unassembled WGS sequence"/>
</dbReference>
<feature type="compositionally biased region" description="Basic and acidic residues" evidence="6">
    <location>
        <begin position="424"/>
        <end position="438"/>
    </location>
</feature>
<feature type="compositionally biased region" description="Low complexity" evidence="6">
    <location>
        <begin position="365"/>
        <end position="376"/>
    </location>
</feature>
<feature type="compositionally biased region" description="Pro residues" evidence="6">
    <location>
        <begin position="1187"/>
        <end position="1200"/>
    </location>
</feature>
<comment type="caution">
    <text evidence="8">The sequence shown here is derived from an EMBL/GenBank/DDBJ whole genome shotgun (WGS) entry which is preliminary data.</text>
</comment>
<feature type="transmembrane region" description="Helical" evidence="7">
    <location>
        <begin position="792"/>
        <end position="814"/>
    </location>
</feature>